<keyword evidence="2" id="KW-1185">Reference proteome</keyword>
<accession>A0A5N5GIU3</accession>
<protein>
    <submittedName>
        <fullName evidence="1">Pentatricopeptide repeat-containing protein</fullName>
    </submittedName>
</protein>
<dbReference type="AlphaFoldDB" id="A0A5N5GIU3"/>
<evidence type="ECO:0000313" key="1">
    <source>
        <dbReference type="EMBL" id="KAB2613230.1"/>
    </source>
</evidence>
<comment type="caution">
    <text evidence="1">The sequence shown here is derived from an EMBL/GenBank/DDBJ whole genome shotgun (WGS) entry which is preliminary data.</text>
</comment>
<sequence length="71" mass="8589">MTGKTKNFAKQHAWFWYILADRRAAMRPYLHRQLLLHYHMREIKDKPSFNLRMMGFISKDVQPTRNPSAKI</sequence>
<reference evidence="1 2" key="3">
    <citation type="submission" date="2019-11" db="EMBL/GenBank/DDBJ databases">
        <title>A de novo genome assembly of a pear dwarfing rootstock.</title>
        <authorList>
            <person name="Wang F."/>
            <person name="Wang J."/>
            <person name="Li S."/>
            <person name="Zhang Y."/>
            <person name="Fang M."/>
            <person name="Ma L."/>
            <person name="Zhao Y."/>
            <person name="Jiang S."/>
        </authorList>
    </citation>
    <scope>NUCLEOTIDE SEQUENCE [LARGE SCALE GENOMIC DNA]</scope>
    <source>
        <strain evidence="1">S2</strain>
        <tissue evidence="1">Leaf</tissue>
    </source>
</reference>
<evidence type="ECO:0000313" key="2">
    <source>
        <dbReference type="Proteomes" id="UP000327157"/>
    </source>
</evidence>
<dbReference type="Proteomes" id="UP000327157">
    <property type="component" value="Chromosome 9"/>
</dbReference>
<dbReference type="EMBL" id="SMOL01000458">
    <property type="protein sequence ID" value="KAB2613230.1"/>
    <property type="molecule type" value="Genomic_DNA"/>
</dbReference>
<gene>
    <name evidence="1" type="ORF">D8674_035546</name>
</gene>
<organism evidence="1 2">
    <name type="scientific">Pyrus ussuriensis x Pyrus communis</name>
    <dbReference type="NCBI Taxonomy" id="2448454"/>
    <lineage>
        <taxon>Eukaryota</taxon>
        <taxon>Viridiplantae</taxon>
        <taxon>Streptophyta</taxon>
        <taxon>Embryophyta</taxon>
        <taxon>Tracheophyta</taxon>
        <taxon>Spermatophyta</taxon>
        <taxon>Magnoliopsida</taxon>
        <taxon>eudicotyledons</taxon>
        <taxon>Gunneridae</taxon>
        <taxon>Pentapetalae</taxon>
        <taxon>rosids</taxon>
        <taxon>fabids</taxon>
        <taxon>Rosales</taxon>
        <taxon>Rosaceae</taxon>
        <taxon>Amygdaloideae</taxon>
        <taxon>Maleae</taxon>
        <taxon>Pyrus</taxon>
    </lineage>
</organism>
<reference evidence="2" key="2">
    <citation type="submission" date="2019-10" db="EMBL/GenBank/DDBJ databases">
        <title>A de novo genome assembly of a pear dwarfing rootstock.</title>
        <authorList>
            <person name="Wang F."/>
            <person name="Wang J."/>
            <person name="Li S."/>
            <person name="Zhang Y."/>
            <person name="Fang M."/>
            <person name="Ma L."/>
            <person name="Zhao Y."/>
            <person name="Jiang S."/>
        </authorList>
    </citation>
    <scope>NUCLEOTIDE SEQUENCE [LARGE SCALE GENOMIC DNA]</scope>
</reference>
<name>A0A5N5GIU3_9ROSA</name>
<reference evidence="1 2" key="1">
    <citation type="submission" date="2019-09" db="EMBL/GenBank/DDBJ databases">
        <authorList>
            <person name="Ou C."/>
        </authorList>
    </citation>
    <scope>NUCLEOTIDE SEQUENCE [LARGE SCALE GENOMIC DNA]</scope>
    <source>
        <strain evidence="1">S2</strain>
        <tissue evidence="1">Leaf</tissue>
    </source>
</reference>
<proteinExistence type="predicted"/>